<proteinExistence type="predicted"/>
<sequence length="195" mass="22069">MAQLNREVYRQTLRALLPRGAAWSDDQDSLLMQLLDGLAAEPARLAALAEELRRELRPDRATRLLPEWEDSLVLDTNGETVETRRQRVASLLKTVGSLNPGYYVRLAERLGYRIRIEEHSAFRAGSRTGEKACGEAWDHAATVHAPTVTPRSLRAGFASGETLRTWGNELLESSIRKYWASHLVLWFAYSDETTF</sequence>
<dbReference type="Pfam" id="PF10076">
    <property type="entry name" value="Phage_Mu_Gp48"/>
    <property type="match status" value="1"/>
</dbReference>
<dbReference type="EMBL" id="BAABFL010000459">
    <property type="protein sequence ID" value="GAA4651671.1"/>
    <property type="molecule type" value="Genomic_DNA"/>
</dbReference>
<evidence type="ECO:0000313" key="1">
    <source>
        <dbReference type="EMBL" id="GAA4651671.1"/>
    </source>
</evidence>
<keyword evidence="2" id="KW-1185">Reference proteome</keyword>
<organism evidence="1 2">
    <name type="scientific">Kistimonas scapharcae</name>
    <dbReference type="NCBI Taxonomy" id="1036133"/>
    <lineage>
        <taxon>Bacteria</taxon>
        <taxon>Pseudomonadati</taxon>
        <taxon>Pseudomonadota</taxon>
        <taxon>Gammaproteobacteria</taxon>
        <taxon>Oceanospirillales</taxon>
        <taxon>Endozoicomonadaceae</taxon>
        <taxon>Kistimonas</taxon>
    </lineage>
</organism>
<name>A0ABP8V703_9GAMM</name>
<reference evidence="2" key="1">
    <citation type="journal article" date="2019" name="Int. J. Syst. Evol. Microbiol.">
        <title>The Global Catalogue of Microorganisms (GCM) 10K type strain sequencing project: providing services to taxonomists for standard genome sequencing and annotation.</title>
        <authorList>
            <consortium name="The Broad Institute Genomics Platform"/>
            <consortium name="The Broad Institute Genome Sequencing Center for Infectious Disease"/>
            <person name="Wu L."/>
            <person name="Ma J."/>
        </authorList>
    </citation>
    <scope>NUCLEOTIDE SEQUENCE [LARGE SCALE GENOMIC DNA]</scope>
    <source>
        <strain evidence="2">JCM 17805</strain>
    </source>
</reference>
<gene>
    <name evidence="1" type="ORF">GCM10023116_39550</name>
</gene>
<protein>
    <submittedName>
        <fullName evidence="1">DUF2313 domain-containing protein</fullName>
    </submittedName>
</protein>
<dbReference type="InterPro" id="IPR018755">
    <property type="entry name" value="Phage_Mu_Gp48"/>
</dbReference>
<dbReference type="Proteomes" id="UP001500604">
    <property type="component" value="Unassembled WGS sequence"/>
</dbReference>
<comment type="caution">
    <text evidence="1">The sequence shown here is derived from an EMBL/GenBank/DDBJ whole genome shotgun (WGS) entry which is preliminary data.</text>
</comment>
<accession>A0ABP8V703</accession>
<evidence type="ECO:0000313" key="2">
    <source>
        <dbReference type="Proteomes" id="UP001500604"/>
    </source>
</evidence>
<dbReference type="RefSeq" id="WP_345198090.1">
    <property type="nucleotide sequence ID" value="NZ_BAABFL010000459.1"/>
</dbReference>